<evidence type="ECO:0000256" key="2">
    <source>
        <dbReference type="ARBA" id="ARBA00022692"/>
    </source>
</evidence>
<dbReference type="Pfam" id="PF00999">
    <property type="entry name" value="Na_H_Exchanger"/>
    <property type="match status" value="1"/>
</dbReference>
<keyword evidence="8" id="KW-1185">Reference proteome</keyword>
<feature type="transmembrane region" description="Helical" evidence="5">
    <location>
        <begin position="104"/>
        <end position="129"/>
    </location>
</feature>
<accession>A0A423XHB1</accession>
<dbReference type="GO" id="GO:0042391">
    <property type="term" value="P:regulation of membrane potential"/>
    <property type="evidence" value="ECO:0007669"/>
    <property type="project" value="InterPro"/>
</dbReference>
<dbReference type="EMBL" id="LKEB01000008">
    <property type="protein sequence ID" value="ROW15700.1"/>
    <property type="molecule type" value="Genomic_DNA"/>
</dbReference>
<evidence type="ECO:0000313" key="8">
    <source>
        <dbReference type="Proteomes" id="UP000285146"/>
    </source>
</evidence>
<dbReference type="GO" id="GO:0015385">
    <property type="term" value="F:sodium:proton antiporter activity"/>
    <property type="evidence" value="ECO:0007669"/>
    <property type="project" value="InterPro"/>
</dbReference>
<reference evidence="7 8" key="1">
    <citation type="submission" date="2015-09" db="EMBL/GenBank/DDBJ databases">
        <title>Host preference determinants of Valsa canker pathogens revealed by comparative genomics.</title>
        <authorList>
            <person name="Yin Z."/>
            <person name="Huang L."/>
        </authorList>
    </citation>
    <scope>NUCLEOTIDE SEQUENCE [LARGE SCALE GENOMIC DNA]</scope>
    <source>
        <strain evidence="7 8">SXYLt</strain>
    </source>
</reference>
<dbReference type="OrthoDB" id="2190219at2759"/>
<evidence type="ECO:0000256" key="5">
    <source>
        <dbReference type="SAM" id="Phobius"/>
    </source>
</evidence>
<feature type="transmembrane region" description="Helical" evidence="5">
    <location>
        <begin position="425"/>
        <end position="448"/>
    </location>
</feature>
<feature type="transmembrane region" description="Helical" evidence="5">
    <location>
        <begin position="74"/>
        <end position="92"/>
    </location>
</feature>
<comment type="subcellular location">
    <subcellularLocation>
        <location evidence="1">Membrane</location>
        <topology evidence="1">Multi-pass membrane protein</topology>
    </subcellularLocation>
</comment>
<feature type="domain" description="Cation/H+ exchanger transmembrane" evidence="6">
    <location>
        <begin position="25"/>
        <end position="444"/>
    </location>
</feature>
<name>A0A423XHB1_9PEZI</name>
<dbReference type="PANTHER" id="PTHR31382:SF2">
    <property type="entry name" value="CATION_H+ EXCHANGER DOMAIN-CONTAINING PROTEIN"/>
    <property type="match status" value="1"/>
</dbReference>
<dbReference type="InParanoid" id="A0A423XHB1"/>
<keyword evidence="2 5" id="KW-0812">Transmembrane</keyword>
<dbReference type="Proteomes" id="UP000285146">
    <property type="component" value="Unassembled WGS sequence"/>
</dbReference>
<feature type="transmembrane region" description="Helical" evidence="5">
    <location>
        <begin position="42"/>
        <end position="59"/>
    </location>
</feature>
<organism evidence="7 8">
    <name type="scientific">Cytospora leucostoma</name>
    <dbReference type="NCBI Taxonomy" id="1230097"/>
    <lineage>
        <taxon>Eukaryota</taxon>
        <taxon>Fungi</taxon>
        <taxon>Dikarya</taxon>
        <taxon>Ascomycota</taxon>
        <taxon>Pezizomycotina</taxon>
        <taxon>Sordariomycetes</taxon>
        <taxon>Sordariomycetidae</taxon>
        <taxon>Diaporthales</taxon>
        <taxon>Cytosporaceae</taxon>
        <taxon>Cytospora</taxon>
    </lineage>
</organism>
<sequence length="494" mass="53567">MWSQLEPTPPHITYLTLAGFLILFCLFSLLIRDRLHLSEPPLAVLFGILLGPALLNIFSPHQDWGLDDVFTQEFTRLILGIQCFALGIELPAMWFTRRAHWRSVLWLLGPVMTYSWAATTLLARLVFAASWPTSMIIGACLSPTDPVLAASVLGASRFSGRVPRRLRSLLAAESACNDGASFPFLYVGLFVFEHRTAGPAVRDWVLVTVLYQCVLGLAVGYAVGWVANRLLRFSERRGYASRPSLVVFYLVLAVLCVGVGSTLGLDDFLVAFGAGIGFAHDGWFSRKAEEQGDVPFRHIVDLVLDSTVFVYFGSLIPWASFVAGSSPGVLQGHIGLGGLALFLALVLLFRRIPVVLALHVGRLIPDVKTYREALFCGHFGPMGVGALFLSIEARARLETGTSRPLPRPRPPVGPPYDDTDVAKALVWPVICFVVLGSTVVHGLSGLLISLGGHLSREEGERAPLLGGESEGLAGMVHDEVESDIDDEVGNGVIA</sequence>
<feature type="transmembrane region" description="Helical" evidence="5">
    <location>
        <begin position="296"/>
        <end position="318"/>
    </location>
</feature>
<protein>
    <recommendedName>
        <fullName evidence="6">Cation/H+ exchanger transmembrane domain-containing protein</fullName>
    </recommendedName>
</protein>
<feature type="transmembrane region" description="Helical" evidence="5">
    <location>
        <begin position="204"/>
        <end position="227"/>
    </location>
</feature>
<dbReference type="Gene3D" id="1.20.1530.20">
    <property type="match status" value="1"/>
</dbReference>
<keyword evidence="4 5" id="KW-0472">Membrane</keyword>
<dbReference type="InterPro" id="IPR038770">
    <property type="entry name" value="Na+/solute_symporter_sf"/>
</dbReference>
<dbReference type="GO" id="GO:0036376">
    <property type="term" value="P:sodium ion export across plasma membrane"/>
    <property type="evidence" value="ECO:0007669"/>
    <property type="project" value="InterPro"/>
</dbReference>
<dbReference type="GO" id="GO:0030007">
    <property type="term" value="P:intracellular potassium ion homeostasis"/>
    <property type="evidence" value="ECO:0007669"/>
    <property type="project" value="TreeGrafter"/>
</dbReference>
<dbReference type="PANTHER" id="PTHR31382">
    <property type="entry name" value="NA(+)/H(+) ANTIPORTER"/>
    <property type="match status" value="1"/>
</dbReference>
<dbReference type="InterPro" id="IPR006153">
    <property type="entry name" value="Cation/H_exchanger_TM"/>
</dbReference>
<evidence type="ECO:0000259" key="6">
    <source>
        <dbReference type="Pfam" id="PF00999"/>
    </source>
</evidence>
<dbReference type="GO" id="GO:0120029">
    <property type="term" value="P:proton export across plasma membrane"/>
    <property type="evidence" value="ECO:0007669"/>
    <property type="project" value="InterPro"/>
</dbReference>
<dbReference type="InterPro" id="IPR004712">
    <property type="entry name" value="Na+/H+_antiporter_fungi"/>
</dbReference>
<dbReference type="GO" id="GO:0005886">
    <property type="term" value="C:plasma membrane"/>
    <property type="evidence" value="ECO:0007669"/>
    <property type="project" value="InterPro"/>
</dbReference>
<feature type="transmembrane region" description="Helical" evidence="5">
    <location>
        <begin position="12"/>
        <end position="30"/>
    </location>
</feature>
<evidence type="ECO:0000256" key="4">
    <source>
        <dbReference type="ARBA" id="ARBA00023136"/>
    </source>
</evidence>
<gene>
    <name evidence="7" type="ORF">VPNG_02218</name>
</gene>
<proteinExistence type="predicted"/>
<dbReference type="STRING" id="1230097.A0A423XHB1"/>
<keyword evidence="3 5" id="KW-1133">Transmembrane helix</keyword>
<comment type="caution">
    <text evidence="7">The sequence shown here is derived from an EMBL/GenBank/DDBJ whole genome shotgun (WGS) entry which is preliminary data.</text>
</comment>
<dbReference type="AlphaFoldDB" id="A0A423XHB1"/>
<feature type="transmembrane region" description="Helical" evidence="5">
    <location>
        <begin position="370"/>
        <end position="391"/>
    </location>
</feature>
<evidence type="ECO:0000256" key="1">
    <source>
        <dbReference type="ARBA" id="ARBA00004141"/>
    </source>
</evidence>
<evidence type="ECO:0000256" key="3">
    <source>
        <dbReference type="ARBA" id="ARBA00022989"/>
    </source>
</evidence>
<evidence type="ECO:0000313" key="7">
    <source>
        <dbReference type="EMBL" id="ROW15700.1"/>
    </source>
</evidence>
<feature type="transmembrane region" description="Helical" evidence="5">
    <location>
        <begin position="239"/>
        <end position="262"/>
    </location>
</feature>
<feature type="transmembrane region" description="Helical" evidence="5">
    <location>
        <begin position="330"/>
        <end position="349"/>
    </location>
</feature>